<dbReference type="PRINTS" id="PR00320">
    <property type="entry name" value="GPROTEINBRPT"/>
</dbReference>
<dbReference type="EMBL" id="AACS02000004">
    <property type="protein sequence ID" value="EAU85394.1"/>
    <property type="molecule type" value="Genomic_DNA"/>
</dbReference>
<feature type="compositionally biased region" description="Acidic residues" evidence="4">
    <location>
        <begin position="11"/>
        <end position="23"/>
    </location>
</feature>
<dbReference type="PROSITE" id="PS00678">
    <property type="entry name" value="WD_REPEATS_1"/>
    <property type="match status" value="1"/>
</dbReference>
<organism evidence="5 6">
    <name type="scientific">Coprinopsis cinerea (strain Okayama-7 / 130 / ATCC MYA-4618 / FGSC 9003)</name>
    <name type="common">Inky cap fungus</name>
    <name type="synonym">Hormographiella aspergillata</name>
    <dbReference type="NCBI Taxonomy" id="240176"/>
    <lineage>
        <taxon>Eukaryota</taxon>
        <taxon>Fungi</taxon>
        <taxon>Dikarya</taxon>
        <taxon>Basidiomycota</taxon>
        <taxon>Agaricomycotina</taxon>
        <taxon>Agaricomycetes</taxon>
        <taxon>Agaricomycetidae</taxon>
        <taxon>Agaricales</taxon>
        <taxon>Agaricineae</taxon>
        <taxon>Psathyrellaceae</taxon>
        <taxon>Coprinopsis</taxon>
    </lineage>
</organism>
<evidence type="ECO:0000256" key="2">
    <source>
        <dbReference type="ARBA" id="ARBA00022737"/>
    </source>
</evidence>
<evidence type="ECO:0000256" key="4">
    <source>
        <dbReference type="SAM" id="MobiDB-lite"/>
    </source>
</evidence>
<dbReference type="FunCoup" id="A8NUF0">
    <property type="interactions" value="450"/>
</dbReference>
<keyword evidence="6" id="KW-1185">Reference proteome</keyword>
<dbReference type="PROSITE" id="PS50294">
    <property type="entry name" value="WD_REPEATS_REGION"/>
    <property type="match status" value="3"/>
</dbReference>
<keyword evidence="2" id="KW-0677">Repeat</keyword>
<protein>
    <submittedName>
        <fullName evidence="5">Ribosome biogenesis protein Sqt1</fullName>
    </submittedName>
</protein>
<dbReference type="Pfam" id="PF00400">
    <property type="entry name" value="WD40"/>
    <property type="match status" value="5"/>
</dbReference>
<dbReference type="KEGG" id="cci:CC1G_07088"/>
<dbReference type="AlphaFoldDB" id="A8NUF0"/>
<dbReference type="PANTHER" id="PTHR19857:SF8">
    <property type="entry name" value="ANGIO-ASSOCIATED MIGRATORY CELL PROTEIN"/>
    <property type="match status" value="1"/>
</dbReference>
<reference evidence="5 6" key="1">
    <citation type="journal article" date="2010" name="Proc. Natl. Acad. Sci. U.S.A.">
        <title>Insights into evolution of multicellular fungi from the assembled chromosomes of the mushroom Coprinopsis cinerea (Coprinus cinereus).</title>
        <authorList>
            <person name="Stajich J.E."/>
            <person name="Wilke S.K."/>
            <person name="Ahren D."/>
            <person name="Au C.H."/>
            <person name="Birren B.W."/>
            <person name="Borodovsky M."/>
            <person name="Burns C."/>
            <person name="Canback B."/>
            <person name="Casselton L.A."/>
            <person name="Cheng C.K."/>
            <person name="Deng J."/>
            <person name="Dietrich F.S."/>
            <person name="Fargo D.C."/>
            <person name="Farman M.L."/>
            <person name="Gathman A.C."/>
            <person name="Goldberg J."/>
            <person name="Guigo R."/>
            <person name="Hoegger P.J."/>
            <person name="Hooker J.B."/>
            <person name="Huggins A."/>
            <person name="James T.Y."/>
            <person name="Kamada T."/>
            <person name="Kilaru S."/>
            <person name="Kodira C."/>
            <person name="Kues U."/>
            <person name="Kupfer D."/>
            <person name="Kwan H.S."/>
            <person name="Lomsadze A."/>
            <person name="Li W."/>
            <person name="Lilly W.W."/>
            <person name="Ma L.J."/>
            <person name="Mackey A.J."/>
            <person name="Manning G."/>
            <person name="Martin F."/>
            <person name="Muraguchi H."/>
            <person name="Natvig D.O."/>
            <person name="Palmerini H."/>
            <person name="Ramesh M.A."/>
            <person name="Rehmeyer C.J."/>
            <person name="Roe B.A."/>
            <person name="Shenoy N."/>
            <person name="Stanke M."/>
            <person name="Ter-Hovhannisyan V."/>
            <person name="Tunlid A."/>
            <person name="Velagapudi R."/>
            <person name="Vision T.J."/>
            <person name="Zeng Q."/>
            <person name="Zolan M.E."/>
            <person name="Pukkila P.J."/>
        </authorList>
    </citation>
    <scope>NUCLEOTIDE SEQUENCE [LARGE SCALE GENOMIC DNA]</scope>
    <source>
        <strain evidence="6">Okayama-7 / 130 / ATCC MYA-4618 / FGSC 9003</strain>
    </source>
</reference>
<dbReference type="InterPro" id="IPR019775">
    <property type="entry name" value="WD40_repeat_CS"/>
</dbReference>
<dbReference type="OrthoDB" id="10261640at2759"/>
<proteinExistence type="predicted"/>
<name>A8NUF0_COPC7</name>
<dbReference type="Gene3D" id="2.130.10.10">
    <property type="entry name" value="YVTN repeat-like/Quinoprotein amine dehydrogenase"/>
    <property type="match status" value="1"/>
</dbReference>
<feature type="repeat" description="WD" evidence="3">
    <location>
        <begin position="71"/>
        <end position="112"/>
    </location>
</feature>
<dbReference type="InterPro" id="IPR001680">
    <property type="entry name" value="WD40_rpt"/>
</dbReference>
<dbReference type="InterPro" id="IPR051179">
    <property type="entry name" value="WD_repeat_multifunction"/>
</dbReference>
<dbReference type="Proteomes" id="UP000001861">
    <property type="component" value="Unassembled WGS sequence"/>
</dbReference>
<evidence type="ECO:0000256" key="1">
    <source>
        <dbReference type="ARBA" id="ARBA00022574"/>
    </source>
</evidence>
<evidence type="ECO:0000313" key="6">
    <source>
        <dbReference type="Proteomes" id="UP000001861"/>
    </source>
</evidence>
<dbReference type="InterPro" id="IPR020472">
    <property type="entry name" value="WD40_PAC1"/>
</dbReference>
<dbReference type="CDD" id="cd00200">
    <property type="entry name" value="WD40"/>
    <property type="match status" value="1"/>
</dbReference>
<feature type="repeat" description="WD" evidence="3">
    <location>
        <begin position="165"/>
        <end position="201"/>
    </location>
</feature>
<keyword evidence="1 3" id="KW-0853">WD repeat</keyword>
<feature type="repeat" description="WD" evidence="3">
    <location>
        <begin position="113"/>
        <end position="144"/>
    </location>
</feature>
<dbReference type="RefSeq" id="XP_001836441.1">
    <property type="nucleotide sequence ID" value="XM_001836389.2"/>
</dbReference>
<evidence type="ECO:0000313" key="5">
    <source>
        <dbReference type="EMBL" id="EAU85394.1"/>
    </source>
</evidence>
<dbReference type="PANTHER" id="PTHR19857">
    <property type="entry name" value="MITOCHONDRIAL DIVISION PROTEIN 1-RELATED"/>
    <property type="match status" value="1"/>
</dbReference>
<comment type="caution">
    <text evidence="5">The sequence shown here is derived from an EMBL/GenBank/DDBJ whole genome shotgun (WGS) entry which is preliminary data.</text>
</comment>
<accession>A8NUF0</accession>
<dbReference type="InParanoid" id="A8NUF0"/>
<dbReference type="eggNOG" id="KOG0296">
    <property type="taxonomic scope" value="Eukaryota"/>
</dbReference>
<feature type="repeat" description="WD" evidence="3">
    <location>
        <begin position="340"/>
        <end position="383"/>
    </location>
</feature>
<gene>
    <name evidence="5" type="ORF">CC1G_07088</name>
</gene>
<dbReference type="STRING" id="240176.A8NUF0"/>
<feature type="compositionally biased region" description="Acidic residues" evidence="4">
    <location>
        <begin position="33"/>
        <end position="54"/>
    </location>
</feature>
<evidence type="ECO:0000256" key="3">
    <source>
        <dbReference type="PROSITE-ProRule" id="PRU00221"/>
    </source>
</evidence>
<dbReference type="PROSITE" id="PS50082">
    <property type="entry name" value="WD_REPEATS_2"/>
    <property type="match status" value="5"/>
</dbReference>
<feature type="region of interest" description="Disordered" evidence="4">
    <location>
        <begin position="1"/>
        <end position="62"/>
    </location>
</feature>
<sequence length="428" mass="45123">MASGKQRADDIEIDEHDDFEVDEGEHFITQDDILAEVPDDGDAPMDEDDDEVPDLGEGSSGVIDDNSVQHFTGHTSSVFTVSCHPTEPLAASGGEDDLGYIWDITDGEVIVKLTGHTDSVTSTAWSSDGELISTGGMDGKIRIWRRVGKDNYRTWEFLTELQGPDEVMFLRWHPKGNVLLAGSNDSTLWLWQLPKGTTMQVFSGHTGAVNCGEFSPDGKKIVSACADGTLILWDPRSPTPVFKLGPEDARFALDGITSIAINPSSTLAVVGGAAGGVRVVSLTKGDITGTLGGHTEGESIEAITFVDLTGSGSGPGIAVTGATDGKACIWDLSTMRLRATLQHEDAITGLLTHPAPKAHIVVSASADKTLKTWDARTGTLIKTHKAHRAAVLGSSLGLGGAVVISAGDEGLCAVFTTENTDEDGNMQP</sequence>
<dbReference type="InterPro" id="IPR015943">
    <property type="entry name" value="WD40/YVTN_repeat-like_dom_sf"/>
</dbReference>
<dbReference type="VEuPathDB" id="FungiDB:CC1G_07088"/>
<dbReference type="OMA" id="GPDEVMW"/>
<feature type="compositionally biased region" description="Basic and acidic residues" evidence="4">
    <location>
        <begin position="1"/>
        <end position="10"/>
    </location>
</feature>
<dbReference type="SUPFAM" id="SSF50978">
    <property type="entry name" value="WD40 repeat-like"/>
    <property type="match status" value="1"/>
</dbReference>
<feature type="repeat" description="WD" evidence="3">
    <location>
        <begin position="202"/>
        <end position="243"/>
    </location>
</feature>
<dbReference type="GeneID" id="6012984"/>
<dbReference type="SMART" id="SM00320">
    <property type="entry name" value="WD40"/>
    <property type="match status" value="8"/>
</dbReference>
<dbReference type="InterPro" id="IPR036322">
    <property type="entry name" value="WD40_repeat_dom_sf"/>
</dbReference>